<organism evidence="1 2">
    <name type="scientific">Boeremia exigua</name>
    <dbReference type="NCBI Taxonomy" id="749465"/>
    <lineage>
        <taxon>Eukaryota</taxon>
        <taxon>Fungi</taxon>
        <taxon>Dikarya</taxon>
        <taxon>Ascomycota</taxon>
        <taxon>Pezizomycotina</taxon>
        <taxon>Dothideomycetes</taxon>
        <taxon>Pleosporomycetidae</taxon>
        <taxon>Pleosporales</taxon>
        <taxon>Pleosporineae</taxon>
        <taxon>Didymellaceae</taxon>
        <taxon>Boeremia</taxon>
    </lineage>
</organism>
<evidence type="ECO:0000313" key="2">
    <source>
        <dbReference type="Proteomes" id="UP001153331"/>
    </source>
</evidence>
<evidence type="ECO:0000313" key="1">
    <source>
        <dbReference type="EMBL" id="KAJ8106116.1"/>
    </source>
</evidence>
<accession>A0ACC2HSQ9</accession>
<keyword evidence="2" id="KW-1185">Reference proteome</keyword>
<dbReference type="EMBL" id="JAPHNI010001266">
    <property type="protein sequence ID" value="KAJ8106116.1"/>
    <property type="molecule type" value="Genomic_DNA"/>
</dbReference>
<protein>
    <submittedName>
        <fullName evidence="1">Uncharacterized protein</fullName>
    </submittedName>
</protein>
<dbReference type="Proteomes" id="UP001153331">
    <property type="component" value="Unassembled WGS sequence"/>
</dbReference>
<sequence length="220" mass="23948">MASSRSSDRLAQGNKAWRLTRTISLPVKPELEDNAQVLRDLMTRALKLKICTFAMRNEGVVRRTHPHASISAAAGLIALDVTGKQAFGRDAARRSNERTVRTGLGSVKGRGRAALVRPATRFDCCPSCPRQAGTSNRHKGRTEQLDDSLGFECSQRQNIRKLDDQAGSVASIPSACTDHVLSLTAPSLIGAGTLLSTNGQSQQHQQHHQQVEEAALDWPY</sequence>
<comment type="caution">
    <text evidence="1">The sequence shown here is derived from an EMBL/GenBank/DDBJ whole genome shotgun (WGS) entry which is preliminary data.</text>
</comment>
<name>A0ACC2HSQ9_9PLEO</name>
<proteinExistence type="predicted"/>
<gene>
    <name evidence="1" type="ORF">OPT61_g9754</name>
</gene>
<reference evidence="1" key="1">
    <citation type="submission" date="2022-11" db="EMBL/GenBank/DDBJ databases">
        <title>Genome Sequence of Boeremia exigua.</title>
        <authorList>
            <person name="Buettner E."/>
        </authorList>
    </citation>
    <scope>NUCLEOTIDE SEQUENCE</scope>
    <source>
        <strain evidence="1">CU02</strain>
    </source>
</reference>